<sequence length="197" mass="20805">MTIILQNTTQARALLRLLASPSGTRHTPSGQTPATDTAIDLGAAPAQNRPSVKAGFLKGSAYPNGTPMALVAAVQEYGATIRKTTHARAAVRSVIPPRPFLRNTVTQDAQKWQGIFKTTLQKSLTSSGSPTSMAQTLRNPTPALHTTGQAMQASITQSLQALHAPPNAASTIAHKKSDKPLEDTKVLLHAIAFQVDA</sequence>
<name>A0A252AUS5_9PROT</name>
<proteinExistence type="predicted"/>
<evidence type="ECO:0000313" key="1">
    <source>
        <dbReference type="EMBL" id="OUI93978.1"/>
    </source>
</evidence>
<protein>
    <submittedName>
        <fullName evidence="1">Uncharacterized protein</fullName>
    </submittedName>
</protein>
<evidence type="ECO:0000313" key="2">
    <source>
        <dbReference type="Proteomes" id="UP000194641"/>
    </source>
</evidence>
<dbReference type="Proteomes" id="UP000194641">
    <property type="component" value="Unassembled WGS sequence"/>
</dbReference>
<dbReference type="RefSeq" id="WP_086659387.1">
    <property type="nucleotide sequence ID" value="NZ_JBJJWX010000001.1"/>
</dbReference>
<organism evidence="1 2">
    <name type="scientific">Acetobacter indonesiensis</name>
    <dbReference type="NCBI Taxonomy" id="104101"/>
    <lineage>
        <taxon>Bacteria</taxon>
        <taxon>Pseudomonadati</taxon>
        <taxon>Pseudomonadota</taxon>
        <taxon>Alphaproteobacteria</taxon>
        <taxon>Acetobacterales</taxon>
        <taxon>Acetobacteraceae</taxon>
        <taxon>Acetobacter</taxon>
    </lineage>
</organism>
<reference evidence="2" key="1">
    <citation type="submission" date="2014-06" db="EMBL/GenBank/DDBJ databases">
        <authorList>
            <person name="Winans N.J."/>
            <person name="Newell P.D."/>
            <person name="Douglas A.E."/>
        </authorList>
    </citation>
    <scope>NUCLEOTIDE SEQUENCE [LARGE SCALE GENOMIC DNA]</scope>
</reference>
<dbReference type="EMBL" id="JOPA01000019">
    <property type="protein sequence ID" value="OUI93978.1"/>
    <property type="molecule type" value="Genomic_DNA"/>
</dbReference>
<dbReference type="AlphaFoldDB" id="A0A252AUS5"/>
<comment type="caution">
    <text evidence="1">The sequence shown here is derived from an EMBL/GenBank/DDBJ whole genome shotgun (WGS) entry which is preliminary data.</text>
</comment>
<accession>A0A252AUS5</accession>
<gene>
    <name evidence="1" type="ORF">HK17_06810</name>
</gene>